<name>A0A6A3ATQ1_HIBSY</name>
<gene>
    <name evidence="2" type="ORF">F3Y22_tig00110378pilonHSYRG00130</name>
</gene>
<evidence type="ECO:0008006" key="4">
    <source>
        <dbReference type="Google" id="ProtNLM"/>
    </source>
</evidence>
<dbReference type="AlphaFoldDB" id="A0A6A3ATQ1"/>
<feature type="region of interest" description="Disordered" evidence="1">
    <location>
        <begin position="361"/>
        <end position="394"/>
    </location>
</feature>
<sequence length="408" mass="46000">MAADEGNMKIEKLDGALNTFLEGLRPGVMLGGEQSDAQRLSEAIVVAGKLIELVSDKPSSDVSSRPMPRDSGNNGGDREKGNTWFDEGINAAKQGSRQGKDVDVEAVKPKRKPDAITSVQAIKSGERLGEATCSKVAESRDKGRLQVLKIEAWSKLRHLRHKGTLKEYVSRFRRLMLKVPSLTEEYGFFTFMFGLKPWAKKVLERRKVKELSKALTTAESIKNLESRRTRLPKQSRKQRIVTKDSVMKASQRMRNIVLEWQRNSLNDEPDDKSGEDECILGTISSVKDAKPRVRVEQTIGCRLKMPEVLQNYPRDESSKVMDEPKIELSKRGRTQDRRGVESWLNKRTSLETIIREGSKQGLVEDVQMRNNPSKTSRQDSKGAKTLRDKATTEKLPIYMVGSELQPSC</sequence>
<protein>
    <recommendedName>
        <fullName evidence="4">Retrotransposon gag domain-containing protein</fullName>
    </recommendedName>
</protein>
<keyword evidence="3" id="KW-1185">Reference proteome</keyword>
<dbReference type="EMBL" id="VEPZ02000961">
    <property type="protein sequence ID" value="KAE8707666.1"/>
    <property type="molecule type" value="Genomic_DNA"/>
</dbReference>
<proteinExistence type="predicted"/>
<comment type="caution">
    <text evidence="2">The sequence shown here is derived from an EMBL/GenBank/DDBJ whole genome shotgun (WGS) entry which is preliminary data.</text>
</comment>
<accession>A0A6A3ATQ1</accession>
<reference evidence="2" key="1">
    <citation type="submission" date="2019-09" db="EMBL/GenBank/DDBJ databases">
        <title>Draft genome information of white flower Hibiscus syriacus.</title>
        <authorList>
            <person name="Kim Y.-M."/>
        </authorList>
    </citation>
    <scope>NUCLEOTIDE SEQUENCE [LARGE SCALE GENOMIC DNA]</scope>
    <source>
        <strain evidence="2">YM2019G1</strain>
    </source>
</reference>
<feature type="compositionally biased region" description="Basic and acidic residues" evidence="1">
    <location>
        <begin position="376"/>
        <end position="392"/>
    </location>
</feature>
<feature type="region of interest" description="Disordered" evidence="1">
    <location>
        <begin position="56"/>
        <end position="84"/>
    </location>
</feature>
<evidence type="ECO:0000313" key="3">
    <source>
        <dbReference type="Proteomes" id="UP000436088"/>
    </source>
</evidence>
<evidence type="ECO:0000313" key="2">
    <source>
        <dbReference type="EMBL" id="KAE8707666.1"/>
    </source>
</evidence>
<dbReference type="Proteomes" id="UP000436088">
    <property type="component" value="Unassembled WGS sequence"/>
</dbReference>
<organism evidence="2 3">
    <name type="scientific">Hibiscus syriacus</name>
    <name type="common">Rose of Sharon</name>
    <dbReference type="NCBI Taxonomy" id="106335"/>
    <lineage>
        <taxon>Eukaryota</taxon>
        <taxon>Viridiplantae</taxon>
        <taxon>Streptophyta</taxon>
        <taxon>Embryophyta</taxon>
        <taxon>Tracheophyta</taxon>
        <taxon>Spermatophyta</taxon>
        <taxon>Magnoliopsida</taxon>
        <taxon>eudicotyledons</taxon>
        <taxon>Gunneridae</taxon>
        <taxon>Pentapetalae</taxon>
        <taxon>rosids</taxon>
        <taxon>malvids</taxon>
        <taxon>Malvales</taxon>
        <taxon>Malvaceae</taxon>
        <taxon>Malvoideae</taxon>
        <taxon>Hibiscus</taxon>
    </lineage>
</organism>
<evidence type="ECO:0000256" key="1">
    <source>
        <dbReference type="SAM" id="MobiDB-lite"/>
    </source>
</evidence>